<proteinExistence type="predicted"/>
<evidence type="ECO:0000313" key="3">
    <source>
        <dbReference type="EMBL" id="WOK93276.1"/>
    </source>
</evidence>
<dbReference type="PANTHER" id="PTHR36027">
    <property type="entry name" value="MEIOSIS-SPECIFIC PROTEIN ASY3"/>
    <property type="match status" value="1"/>
</dbReference>
<evidence type="ECO:0000259" key="2">
    <source>
        <dbReference type="Pfam" id="PF20435"/>
    </source>
</evidence>
<protein>
    <recommendedName>
        <fullName evidence="2">Meiosis-specific protein ASY3-like coiled-coil domain-containing protein</fullName>
    </recommendedName>
</protein>
<evidence type="ECO:0000256" key="1">
    <source>
        <dbReference type="SAM" id="MobiDB-lite"/>
    </source>
</evidence>
<dbReference type="InterPro" id="IPR037731">
    <property type="entry name" value="ASY3-like"/>
</dbReference>
<dbReference type="GO" id="GO:0051321">
    <property type="term" value="P:meiotic cell cycle"/>
    <property type="evidence" value="ECO:0007669"/>
    <property type="project" value="InterPro"/>
</dbReference>
<gene>
    <name evidence="3" type="ORF">Cni_G01971</name>
</gene>
<evidence type="ECO:0000313" key="4">
    <source>
        <dbReference type="Proteomes" id="UP001327560"/>
    </source>
</evidence>
<feature type="compositionally biased region" description="Polar residues" evidence="1">
    <location>
        <begin position="700"/>
        <end position="711"/>
    </location>
</feature>
<name>A0AAQ3JNU6_9LILI</name>
<feature type="compositionally biased region" description="Polar residues" evidence="1">
    <location>
        <begin position="641"/>
        <end position="651"/>
    </location>
</feature>
<feature type="region of interest" description="Disordered" evidence="1">
    <location>
        <begin position="440"/>
        <end position="463"/>
    </location>
</feature>
<feature type="region of interest" description="Disordered" evidence="1">
    <location>
        <begin position="251"/>
        <end position="367"/>
    </location>
</feature>
<dbReference type="PANTHER" id="PTHR36027:SF1">
    <property type="entry name" value="MEIOSIS-SPECIFIC PROTEIN ASY3"/>
    <property type="match status" value="1"/>
</dbReference>
<keyword evidence="4" id="KW-1185">Reference proteome</keyword>
<feature type="compositionally biased region" description="Basic and acidic residues" evidence="1">
    <location>
        <begin position="58"/>
        <end position="74"/>
    </location>
</feature>
<organism evidence="3 4">
    <name type="scientific">Canna indica</name>
    <name type="common">Indian-shot</name>
    <dbReference type="NCBI Taxonomy" id="4628"/>
    <lineage>
        <taxon>Eukaryota</taxon>
        <taxon>Viridiplantae</taxon>
        <taxon>Streptophyta</taxon>
        <taxon>Embryophyta</taxon>
        <taxon>Tracheophyta</taxon>
        <taxon>Spermatophyta</taxon>
        <taxon>Magnoliopsida</taxon>
        <taxon>Liliopsida</taxon>
        <taxon>Zingiberales</taxon>
        <taxon>Cannaceae</taxon>
        <taxon>Canna</taxon>
    </lineage>
</organism>
<feature type="compositionally biased region" description="Basic residues" evidence="1">
    <location>
        <begin position="297"/>
        <end position="309"/>
    </location>
</feature>
<reference evidence="3 4" key="1">
    <citation type="submission" date="2023-10" db="EMBL/GenBank/DDBJ databases">
        <title>Chromosome-scale genome assembly provides insights into flower coloration mechanisms of Canna indica.</title>
        <authorList>
            <person name="Li C."/>
        </authorList>
    </citation>
    <scope>NUCLEOTIDE SEQUENCE [LARGE SCALE GENOMIC DNA]</scope>
    <source>
        <tissue evidence="3">Flower</tissue>
    </source>
</reference>
<feature type="compositionally biased region" description="Polar residues" evidence="1">
    <location>
        <begin position="563"/>
        <end position="578"/>
    </location>
</feature>
<feature type="compositionally biased region" description="Basic and acidic residues" evidence="1">
    <location>
        <begin position="682"/>
        <end position="698"/>
    </location>
</feature>
<feature type="compositionally biased region" description="Low complexity" evidence="1">
    <location>
        <begin position="590"/>
        <end position="609"/>
    </location>
</feature>
<feature type="compositionally biased region" description="Polar residues" evidence="1">
    <location>
        <begin position="342"/>
        <end position="352"/>
    </location>
</feature>
<feature type="compositionally biased region" description="Basic and acidic residues" evidence="1">
    <location>
        <begin position="260"/>
        <end position="274"/>
    </location>
</feature>
<feature type="region of interest" description="Disordered" evidence="1">
    <location>
        <begin position="44"/>
        <end position="88"/>
    </location>
</feature>
<feature type="domain" description="Meiosis-specific protein ASY3-like coiled-coil" evidence="2">
    <location>
        <begin position="300"/>
        <end position="898"/>
    </location>
</feature>
<dbReference type="Proteomes" id="UP001327560">
    <property type="component" value="Chromosome 1"/>
</dbReference>
<dbReference type="EMBL" id="CP136890">
    <property type="protein sequence ID" value="WOK93276.1"/>
    <property type="molecule type" value="Genomic_DNA"/>
</dbReference>
<sequence length="901" mass="101989">MRLHVRSLLAGSSDVRSLGSNHCSSGRFPKVSIGIPVDKCPKLWSEGTNESGSPMPACERRPSSQENVIKREEEPGTPEASKTDGKLNFTDKEASENLCTRFISHETPTMQTDHVFSEHTAEPDADEGVLNNATFVAFKGDQTGDAEKCSSWFYTKPLLHETPTMQKFQFFANQASVREPEDEVHKRTATISFQMKENSAKATRESAVSFTSVQEMHMLHNDIDYERPKEVPKFNNGALKMKLWEILGMTSQEKQNMDSPKPDEKKESSRDQFDMRSMANPIKNTPNPKEKEEPNRNQRRKPLVRKSVKAKQNSDTIESDSESPNEIIRRPVTRSLTRKSAPPTTVRKSQMGTRCGKIPLSSPGSESKLKLEENNIFTFDEGDAKLPRSGRHVNVNPNNPNGKRTEKKFHNLQLPKDFVLDKNLEFNERENIVLSPDKIAPRSKKRRSAPCQSFQDDKEKMQTSNKVPNMNHHLEPEAKHNLVTPPIASSAETQEPFDTLKRKRYAGEHDNGQVPVDPAKGIYCSSMEKISRPFVDFQSPTFAMDTSPPQRSKLLSEGICTPMASQGRSPSKASSRLNLDSEDLCTPVTSRGRSPSKTSSRSYSDNLSSDPKSLDETKGMNESENLMFQHDEKGKEAQEHPSLSPNTNQDNRSFEASDFSSKGGYRSSEEWFLHERSHHKSHVDIHQKRIHSPKDKKISKSQSSPSVIGTSRNEEPTRTCEAMEHYPEDSLARAVCQLALSLEKFKTKIKSHTCKKSSEILSAAGEEIGLQLQNAESQIEANIQKILSVGKSQRKCFESKFQEQQERLRFIHDKFKEEVDQHLLDCRNTLEKIEAYKIELKVGLDRQKVSHRKILGQVEEAIESQLRDAETRVAAIHKEANKRMSGLRHVVKEWMSEDSVH</sequence>
<feature type="region of interest" description="Disordered" evidence="1">
    <location>
        <begin position="631"/>
        <end position="661"/>
    </location>
</feature>
<accession>A0AAQ3JNU6</accession>
<feature type="region of interest" description="Disordered" evidence="1">
    <location>
        <begin position="679"/>
        <end position="718"/>
    </location>
</feature>
<feature type="region of interest" description="Disordered" evidence="1">
    <location>
        <begin position="382"/>
        <end position="406"/>
    </location>
</feature>
<dbReference type="InterPro" id="IPR046845">
    <property type="entry name" value="ASY3-like_CC"/>
</dbReference>
<dbReference type="AlphaFoldDB" id="A0AAQ3JNU6"/>
<dbReference type="Pfam" id="PF20435">
    <property type="entry name" value="ASY3-like"/>
    <property type="match status" value="1"/>
</dbReference>
<feature type="region of interest" description="Disordered" evidence="1">
    <location>
        <begin position="561"/>
        <end position="619"/>
    </location>
</feature>